<dbReference type="AlphaFoldDB" id="A0A821KUL8"/>
<organism evidence="3 4">
    <name type="scientific">Rotaria magnacalcarata</name>
    <dbReference type="NCBI Taxonomy" id="392030"/>
    <lineage>
        <taxon>Eukaryota</taxon>
        <taxon>Metazoa</taxon>
        <taxon>Spiralia</taxon>
        <taxon>Gnathifera</taxon>
        <taxon>Rotifera</taxon>
        <taxon>Eurotatoria</taxon>
        <taxon>Bdelloidea</taxon>
        <taxon>Philodinida</taxon>
        <taxon>Philodinidae</taxon>
        <taxon>Rotaria</taxon>
    </lineage>
</organism>
<proteinExistence type="predicted"/>
<accession>A0A821KUL8</accession>
<gene>
    <name evidence="2" type="ORF">OVN521_LOCUS47829</name>
    <name evidence="3" type="ORF">OVN521_LOCUS49799</name>
</gene>
<feature type="non-terminal residue" evidence="3">
    <location>
        <position position="80"/>
    </location>
</feature>
<keyword evidence="4" id="KW-1185">Reference proteome</keyword>
<feature type="compositionally biased region" description="Polar residues" evidence="1">
    <location>
        <begin position="1"/>
        <end position="13"/>
    </location>
</feature>
<evidence type="ECO:0000313" key="2">
    <source>
        <dbReference type="EMBL" id="CAF4683904.1"/>
    </source>
</evidence>
<comment type="caution">
    <text evidence="3">The sequence shown here is derived from an EMBL/GenBank/DDBJ whole genome shotgun (WGS) entry which is preliminary data.</text>
</comment>
<dbReference type="EMBL" id="CAJOBG010111046">
    <property type="protein sequence ID" value="CAF4740572.1"/>
    <property type="molecule type" value="Genomic_DNA"/>
</dbReference>
<protein>
    <submittedName>
        <fullName evidence="3">Uncharacterized protein</fullName>
    </submittedName>
</protein>
<name>A0A821KUL8_9BILA</name>
<dbReference type="Proteomes" id="UP000663866">
    <property type="component" value="Unassembled WGS sequence"/>
</dbReference>
<feature type="region of interest" description="Disordered" evidence="1">
    <location>
        <begin position="1"/>
        <end position="80"/>
    </location>
</feature>
<sequence length="80" mass="8778">FEHSTATSQRLPASSSSWRNNVSSSMNDDVNRTPTTRDSGIYGDSVTTTLSSRYGRRQASDTDQTTIHGGDDSVSRSTYR</sequence>
<reference evidence="3" key="1">
    <citation type="submission" date="2021-02" db="EMBL/GenBank/DDBJ databases">
        <authorList>
            <person name="Nowell W R."/>
        </authorList>
    </citation>
    <scope>NUCLEOTIDE SEQUENCE</scope>
</reference>
<evidence type="ECO:0000313" key="4">
    <source>
        <dbReference type="Proteomes" id="UP000663866"/>
    </source>
</evidence>
<evidence type="ECO:0000256" key="1">
    <source>
        <dbReference type="SAM" id="MobiDB-lite"/>
    </source>
</evidence>
<feature type="compositionally biased region" description="Low complexity" evidence="1">
    <location>
        <begin position="14"/>
        <end position="28"/>
    </location>
</feature>
<dbReference type="EMBL" id="CAJOBG010096034">
    <property type="protein sequence ID" value="CAF4683904.1"/>
    <property type="molecule type" value="Genomic_DNA"/>
</dbReference>
<feature type="non-terminal residue" evidence="3">
    <location>
        <position position="1"/>
    </location>
</feature>
<evidence type="ECO:0000313" key="3">
    <source>
        <dbReference type="EMBL" id="CAF4740572.1"/>
    </source>
</evidence>